<keyword evidence="2" id="KW-0012">Acyltransferase</keyword>
<dbReference type="PROSITE" id="PS51186">
    <property type="entry name" value="GNAT"/>
    <property type="match status" value="1"/>
</dbReference>
<name>A0ABX0V2K9_9HYPH</name>
<dbReference type="RefSeq" id="WP_246225382.1">
    <property type="nucleotide sequence ID" value="NZ_JAASQI010000008.1"/>
</dbReference>
<dbReference type="InterPro" id="IPR050832">
    <property type="entry name" value="Bact_Acetyltransf"/>
</dbReference>
<evidence type="ECO:0000256" key="1">
    <source>
        <dbReference type="ARBA" id="ARBA00022679"/>
    </source>
</evidence>
<dbReference type="SUPFAM" id="SSF55729">
    <property type="entry name" value="Acyl-CoA N-acyltransferases (Nat)"/>
    <property type="match status" value="1"/>
</dbReference>
<evidence type="ECO:0000313" key="5">
    <source>
        <dbReference type="Proteomes" id="UP001429580"/>
    </source>
</evidence>
<evidence type="ECO:0000259" key="3">
    <source>
        <dbReference type="PROSITE" id="PS51186"/>
    </source>
</evidence>
<feature type="domain" description="N-acetyltransferase" evidence="3">
    <location>
        <begin position="1"/>
        <end position="110"/>
    </location>
</feature>
<evidence type="ECO:0000313" key="4">
    <source>
        <dbReference type="EMBL" id="NIJ59447.1"/>
    </source>
</evidence>
<dbReference type="EMBL" id="JAASQI010000008">
    <property type="protein sequence ID" value="NIJ59447.1"/>
    <property type="molecule type" value="Genomic_DNA"/>
</dbReference>
<proteinExistence type="predicted"/>
<comment type="caution">
    <text evidence="4">The sequence shown here is derived from an EMBL/GenBank/DDBJ whole genome shotgun (WGS) entry which is preliminary data.</text>
</comment>
<dbReference type="InterPro" id="IPR016181">
    <property type="entry name" value="Acyl_CoA_acyltransferase"/>
</dbReference>
<dbReference type="Pfam" id="PF13508">
    <property type="entry name" value="Acetyltransf_7"/>
    <property type="match status" value="1"/>
</dbReference>
<dbReference type="Gene3D" id="3.40.630.30">
    <property type="match status" value="1"/>
</dbReference>
<dbReference type="CDD" id="cd04301">
    <property type="entry name" value="NAT_SF"/>
    <property type="match status" value="1"/>
</dbReference>
<keyword evidence="5" id="KW-1185">Reference proteome</keyword>
<reference evidence="4 5" key="1">
    <citation type="submission" date="2020-03" db="EMBL/GenBank/DDBJ databases">
        <title>Genomic Encyclopedia of Type Strains, Phase IV (KMG-IV): sequencing the most valuable type-strain genomes for metagenomic binning, comparative biology and taxonomic classification.</title>
        <authorList>
            <person name="Goeker M."/>
        </authorList>
    </citation>
    <scope>NUCLEOTIDE SEQUENCE [LARGE SCALE GENOMIC DNA]</scope>
    <source>
        <strain evidence="4 5">DSM 103870</strain>
    </source>
</reference>
<organism evidence="4 5">
    <name type="scientific">Pseudochelatococcus lubricantis</name>
    <dbReference type="NCBI Taxonomy" id="1538102"/>
    <lineage>
        <taxon>Bacteria</taxon>
        <taxon>Pseudomonadati</taxon>
        <taxon>Pseudomonadota</taxon>
        <taxon>Alphaproteobacteria</taxon>
        <taxon>Hyphomicrobiales</taxon>
        <taxon>Chelatococcaceae</taxon>
        <taxon>Pseudochelatococcus</taxon>
    </lineage>
</organism>
<accession>A0ABX0V2K9</accession>
<gene>
    <name evidence="4" type="ORF">FHS82_003302</name>
</gene>
<evidence type="ECO:0000256" key="2">
    <source>
        <dbReference type="ARBA" id="ARBA00023315"/>
    </source>
</evidence>
<dbReference type="Proteomes" id="UP001429580">
    <property type="component" value="Unassembled WGS sequence"/>
</dbReference>
<protein>
    <submittedName>
        <fullName evidence="4">GNAT superfamily N-acetyltransferase</fullName>
    </submittedName>
</protein>
<dbReference type="PANTHER" id="PTHR43877">
    <property type="entry name" value="AMINOALKYLPHOSPHONATE N-ACETYLTRANSFERASE-RELATED-RELATED"/>
    <property type="match status" value="1"/>
</dbReference>
<sequence>MERCAADGLLFVAADENDAPLGFLAAEARNGALYIGEIDVWRRWQGRGIGRALILAAIAETRRRGLRTATLTTDRFAPFNRPFYESLGFREVSGALLPPDLAAVLQSEIERGLDPARRVGMLLRLERSSR</sequence>
<dbReference type="InterPro" id="IPR000182">
    <property type="entry name" value="GNAT_dom"/>
</dbReference>
<keyword evidence="1" id="KW-0808">Transferase</keyword>